<name>A0A941IUP9_9ACTN</name>
<dbReference type="EMBL" id="JAGSOG010000234">
    <property type="protein sequence ID" value="MBR7837838.1"/>
    <property type="molecule type" value="Genomic_DNA"/>
</dbReference>
<proteinExistence type="predicted"/>
<dbReference type="Proteomes" id="UP000675781">
    <property type="component" value="Unassembled WGS sequence"/>
</dbReference>
<dbReference type="SUPFAM" id="SSF53300">
    <property type="entry name" value="vWA-like"/>
    <property type="match status" value="1"/>
</dbReference>
<comment type="caution">
    <text evidence="1">The sequence shown here is derived from an EMBL/GenBank/DDBJ whole genome shotgun (WGS) entry which is preliminary data.</text>
</comment>
<dbReference type="InterPro" id="IPR036465">
    <property type="entry name" value="vWFA_dom_sf"/>
</dbReference>
<dbReference type="AlphaFoldDB" id="A0A941IUP9"/>
<dbReference type="RefSeq" id="WP_212532300.1">
    <property type="nucleotide sequence ID" value="NZ_JAGSOG010000234.1"/>
</dbReference>
<organism evidence="1 2">
    <name type="scientific">Actinospica durhamensis</name>
    <dbReference type="NCBI Taxonomy" id="1508375"/>
    <lineage>
        <taxon>Bacteria</taxon>
        <taxon>Bacillati</taxon>
        <taxon>Actinomycetota</taxon>
        <taxon>Actinomycetes</taxon>
        <taxon>Catenulisporales</taxon>
        <taxon>Actinospicaceae</taxon>
        <taxon>Actinospica</taxon>
    </lineage>
</organism>
<evidence type="ECO:0000313" key="2">
    <source>
        <dbReference type="Proteomes" id="UP000675781"/>
    </source>
</evidence>
<accession>A0A941IUP9</accession>
<reference evidence="1" key="1">
    <citation type="submission" date="2021-04" db="EMBL/GenBank/DDBJ databases">
        <title>Genome based classification of Actinospica acidithermotolerans sp. nov., an actinobacterium isolated from an Indonesian hot spring.</title>
        <authorList>
            <person name="Kusuma A.B."/>
            <person name="Putra K.E."/>
            <person name="Nafisah S."/>
            <person name="Loh J."/>
            <person name="Nouioui I."/>
            <person name="Goodfellow M."/>
        </authorList>
    </citation>
    <scope>NUCLEOTIDE SEQUENCE</scope>
    <source>
        <strain evidence="1">CSCA 57</strain>
    </source>
</reference>
<keyword evidence="2" id="KW-1185">Reference proteome</keyword>
<gene>
    <name evidence="1" type="ORF">KDL01_31475</name>
</gene>
<protein>
    <submittedName>
        <fullName evidence="1">VWA domain-containing protein</fullName>
    </submittedName>
</protein>
<evidence type="ECO:0000313" key="1">
    <source>
        <dbReference type="EMBL" id="MBR7837838.1"/>
    </source>
</evidence>
<sequence>MTNPAYRHIIMIVDRSGSMHSCKAATEEGINGLFAGQAAEEGWGTASLHQFDTEHDVVFEHLELAKVPDYNLVPRGGTALLDAVGFAFQREGDWLAGLEEAERPGAVVAVIATDGFENSSRKFKRTQIEELIRQQQEVYNWTILFLGANMDAIKVATTYGIPAAHAMTFAPSAGAVARSYSSVAKAMARGRRGEGYGFTAQERAGAVEED</sequence>
<dbReference type="Gene3D" id="3.40.50.410">
    <property type="entry name" value="von Willebrand factor, type A domain"/>
    <property type="match status" value="1"/>
</dbReference>